<dbReference type="GO" id="GO:0005886">
    <property type="term" value="C:plasma membrane"/>
    <property type="evidence" value="ECO:0007669"/>
    <property type="project" value="UniProtKB-SubCell"/>
</dbReference>
<evidence type="ECO:0000313" key="12">
    <source>
        <dbReference type="Proteomes" id="UP000823882"/>
    </source>
</evidence>
<dbReference type="InterPro" id="IPR007387">
    <property type="entry name" value="TRAP_DctQ"/>
</dbReference>
<evidence type="ECO:0000256" key="4">
    <source>
        <dbReference type="ARBA" id="ARBA00022519"/>
    </source>
</evidence>
<dbReference type="InterPro" id="IPR055348">
    <property type="entry name" value="DctQ"/>
</dbReference>
<accession>A0A9D2NZF7</accession>
<dbReference type="Proteomes" id="UP000823882">
    <property type="component" value="Unassembled WGS sequence"/>
</dbReference>
<dbReference type="EMBL" id="DWWJ01000148">
    <property type="protein sequence ID" value="HJC41541.1"/>
    <property type="molecule type" value="Genomic_DNA"/>
</dbReference>
<keyword evidence="5 9" id="KW-0812">Transmembrane</keyword>
<proteinExistence type="inferred from homology"/>
<dbReference type="PANTHER" id="PTHR35011:SF2">
    <property type="entry name" value="2,3-DIKETO-L-GULONATE TRAP TRANSPORTER SMALL PERMEASE PROTEIN YIAM"/>
    <property type="match status" value="1"/>
</dbReference>
<evidence type="ECO:0000313" key="11">
    <source>
        <dbReference type="EMBL" id="HJC41541.1"/>
    </source>
</evidence>
<evidence type="ECO:0000256" key="2">
    <source>
        <dbReference type="ARBA" id="ARBA00022448"/>
    </source>
</evidence>
<sequence>MLTKVQKTMDTVTTAIGAILLAVMFLVIMANVVLRLIPNIGGFSWYMEFSQYANVWALLIGASGIAAAGTNLRVEVIDALLERFPWGLKLTRVIVDVALIVYYAILTWSGYELATRARQAVSTMPQFTMGQVYMIFPVAGVLCIVGAVINLLVTLTVKEEGKEEKAQ</sequence>
<reference evidence="11" key="2">
    <citation type="submission" date="2021-04" db="EMBL/GenBank/DDBJ databases">
        <authorList>
            <person name="Gilroy R."/>
        </authorList>
    </citation>
    <scope>NUCLEOTIDE SEQUENCE</scope>
    <source>
        <strain evidence="11">CHK186-1790</strain>
    </source>
</reference>
<comment type="subcellular location">
    <subcellularLocation>
        <location evidence="1">Cell inner membrane</location>
        <topology evidence="1">Multi-pass membrane protein</topology>
    </subcellularLocation>
</comment>
<name>A0A9D2NZF7_9FIRM</name>
<organism evidence="11 12">
    <name type="scientific">Candidatus Intestinimonas pullistercoris</name>
    <dbReference type="NCBI Taxonomy" id="2838623"/>
    <lineage>
        <taxon>Bacteria</taxon>
        <taxon>Bacillati</taxon>
        <taxon>Bacillota</taxon>
        <taxon>Clostridia</taxon>
        <taxon>Eubacteriales</taxon>
        <taxon>Intestinimonas</taxon>
    </lineage>
</organism>
<evidence type="ECO:0000259" key="10">
    <source>
        <dbReference type="Pfam" id="PF04290"/>
    </source>
</evidence>
<feature type="transmembrane region" description="Helical" evidence="9">
    <location>
        <begin position="12"/>
        <end position="33"/>
    </location>
</feature>
<feature type="transmembrane region" description="Helical" evidence="9">
    <location>
        <begin position="53"/>
        <end position="72"/>
    </location>
</feature>
<dbReference type="GO" id="GO:0022857">
    <property type="term" value="F:transmembrane transporter activity"/>
    <property type="evidence" value="ECO:0007669"/>
    <property type="project" value="TreeGrafter"/>
</dbReference>
<evidence type="ECO:0000256" key="8">
    <source>
        <dbReference type="ARBA" id="ARBA00038436"/>
    </source>
</evidence>
<reference evidence="11" key="1">
    <citation type="journal article" date="2021" name="PeerJ">
        <title>Extensive microbial diversity within the chicken gut microbiome revealed by metagenomics and culture.</title>
        <authorList>
            <person name="Gilroy R."/>
            <person name="Ravi A."/>
            <person name="Getino M."/>
            <person name="Pursley I."/>
            <person name="Horton D.L."/>
            <person name="Alikhan N.F."/>
            <person name="Baker D."/>
            <person name="Gharbi K."/>
            <person name="Hall N."/>
            <person name="Watson M."/>
            <person name="Adriaenssens E.M."/>
            <person name="Foster-Nyarko E."/>
            <person name="Jarju S."/>
            <person name="Secka A."/>
            <person name="Antonio M."/>
            <person name="Oren A."/>
            <person name="Chaudhuri R.R."/>
            <person name="La Ragione R."/>
            <person name="Hildebrand F."/>
            <person name="Pallen M.J."/>
        </authorList>
    </citation>
    <scope>NUCLEOTIDE SEQUENCE</scope>
    <source>
        <strain evidence="11">CHK186-1790</strain>
    </source>
</reference>
<keyword evidence="7 9" id="KW-0472">Membrane</keyword>
<comment type="caution">
    <text evidence="11">The sequence shown here is derived from an EMBL/GenBank/DDBJ whole genome shotgun (WGS) entry which is preliminary data.</text>
</comment>
<dbReference type="Pfam" id="PF04290">
    <property type="entry name" value="DctQ"/>
    <property type="match status" value="1"/>
</dbReference>
<protein>
    <submittedName>
        <fullName evidence="11">TRAP transporter small permease subunit</fullName>
    </submittedName>
</protein>
<evidence type="ECO:0000256" key="6">
    <source>
        <dbReference type="ARBA" id="ARBA00022989"/>
    </source>
</evidence>
<evidence type="ECO:0000256" key="3">
    <source>
        <dbReference type="ARBA" id="ARBA00022475"/>
    </source>
</evidence>
<keyword evidence="2" id="KW-0813">Transport</keyword>
<keyword evidence="6 9" id="KW-1133">Transmembrane helix</keyword>
<feature type="domain" description="Tripartite ATP-independent periplasmic transporters DctQ component" evidence="10">
    <location>
        <begin position="24"/>
        <end position="154"/>
    </location>
</feature>
<dbReference type="PANTHER" id="PTHR35011">
    <property type="entry name" value="2,3-DIKETO-L-GULONATE TRAP TRANSPORTER SMALL PERMEASE PROTEIN YIAM"/>
    <property type="match status" value="1"/>
</dbReference>
<comment type="similarity">
    <text evidence="8">Belongs to the TRAP transporter small permease family.</text>
</comment>
<evidence type="ECO:0000256" key="1">
    <source>
        <dbReference type="ARBA" id="ARBA00004429"/>
    </source>
</evidence>
<feature type="transmembrane region" description="Helical" evidence="9">
    <location>
        <begin position="93"/>
        <end position="111"/>
    </location>
</feature>
<feature type="transmembrane region" description="Helical" evidence="9">
    <location>
        <begin position="131"/>
        <end position="157"/>
    </location>
</feature>
<evidence type="ECO:0000256" key="7">
    <source>
        <dbReference type="ARBA" id="ARBA00023136"/>
    </source>
</evidence>
<evidence type="ECO:0000256" key="5">
    <source>
        <dbReference type="ARBA" id="ARBA00022692"/>
    </source>
</evidence>
<keyword evidence="4" id="KW-0997">Cell inner membrane</keyword>
<evidence type="ECO:0000256" key="9">
    <source>
        <dbReference type="SAM" id="Phobius"/>
    </source>
</evidence>
<keyword evidence="3" id="KW-1003">Cell membrane</keyword>
<dbReference type="AlphaFoldDB" id="A0A9D2NZF7"/>
<gene>
    <name evidence="11" type="ORF">H9701_08310</name>
</gene>
<dbReference type="GO" id="GO:0015740">
    <property type="term" value="P:C4-dicarboxylate transport"/>
    <property type="evidence" value="ECO:0007669"/>
    <property type="project" value="TreeGrafter"/>
</dbReference>